<evidence type="ECO:0000259" key="1">
    <source>
        <dbReference type="Pfam" id="PF07238"/>
    </source>
</evidence>
<dbReference type="InterPro" id="IPR009875">
    <property type="entry name" value="PilZ_domain"/>
</dbReference>
<dbReference type="OrthoDB" id="1786097at2"/>
<dbReference type="SUPFAM" id="SSF141371">
    <property type="entry name" value="PilZ domain-like"/>
    <property type="match status" value="1"/>
</dbReference>
<name>A0A1S6IT09_9FIRM</name>
<evidence type="ECO:0000259" key="2">
    <source>
        <dbReference type="Pfam" id="PF12945"/>
    </source>
</evidence>
<proteinExistence type="predicted"/>
<keyword evidence="4" id="KW-1185">Reference proteome</keyword>
<accession>A0A1S6IT09</accession>
<gene>
    <name evidence="3" type="ORF">B0537_01550</name>
</gene>
<dbReference type="InterPro" id="IPR009926">
    <property type="entry name" value="T3SS_YcgR_PilZN"/>
</dbReference>
<dbReference type="EMBL" id="CP019698">
    <property type="protein sequence ID" value="AQS57904.1"/>
    <property type="molecule type" value="Genomic_DNA"/>
</dbReference>
<dbReference type="Gene3D" id="2.40.10.220">
    <property type="entry name" value="predicted glycosyltransferase like domains"/>
    <property type="match status" value="1"/>
</dbReference>
<organism evidence="3 4">
    <name type="scientific">Desulforamulus ferrireducens</name>
    <dbReference type="NCBI Taxonomy" id="1833852"/>
    <lineage>
        <taxon>Bacteria</taxon>
        <taxon>Bacillati</taxon>
        <taxon>Bacillota</taxon>
        <taxon>Clostridia</taxon>
        <taxon>Eubacteriales</taxon>
        <taxon>Peptococcaceae</taxon>
        <taxon>Desulforamulus</taxon>
    </lineage>
</organism>
<dbReference type="Proteomes" id="UP000189464">
    <property type="component" value="Chromosome"/>
</dbReference>
<dbReference type="Pfam" id="PF12945">
    <property type="entry name" value="PilZNR"/>
    <property type="match status" value="1"/>
</dbReference>
<protein>
    <recommendedName>
        <fullName evidence="5">PilZ domain-containing protein</fullName>
    </recommendedName>
</protein>
<evidence type="ECO:0008006" key="5">
    <source>
        <dbReference type="Google" id="ProtNLM"/>
    </source>
</evidence>
<feature type="domain" description="Type III secretion system flagellar brake protein YcgR PilZN" evidence="2">
    <location>
        <begin position="11"/>
        <end position="82"/>
    </location>
</feature>
<evidence type="ECO:0000313" key="3">
    <source>
        <dbReference type="EMBL" id="AQS57904.1"/>
    </source>
</evidence>
<reference evidence="3 4" key="1">
    <citation type="journal article" date="2016" name="Int. J. Syst. Evol. Microbiol.">
        <title>Desulfotomaculum ferrireducens sp. nov., a moderately thermophilic sulfate-reducing and dissimilatory Fe(III)-reducing bacterium isolated from compost.</title>
        <authorList>
            <person name="Yang G."/>
            <person name="Guo J."/>
            <person name="Zhuang L."/>
            <person name="Yuan Y."/>
            <person name="Zhou S."/>
        </authorList>
    </citation>
    <scope>NUCLEOTIDE SEQUENCE [LARGE SCALE GENOMIC DNA]</scope>
    <source>
        <strain evidence="3 4">GSS09</strain>
    </source>
</reference>
<dbReference type="AlphaFoldDB" id="A0A1S6IT09"/>
<sequence length="204" mass="23795">MQFGALYARGNKKIWLRVPGKDAVETEISAVENGIIWLNLPRKDGQILVLEKDEVVDIGFSYNDGFYSAETRVVEIGTAHGRVYGLLIPQDFVREQRRYYVRSKYSTKVLFTSQSKYKITTELYNFSAGGLRVYVTPEFDVILQNERFFWVDFAIEDKTFSLPVELVWKEYMDNILNAGFKFIQIRERDQEILMALAIKYSKNL</sequence>
<dbReference type="KEGG" id="dfg:B0537_01550"/>
<feature type="domain" description="PilZ" evidence="1">
    <location>
        <begin position="96"/>
        <end position="196"/>
    </location>
</feature>
<dbReference type="RefSeq" id="WP_077712867.1">
    <property type="nucleotide sequence ID" value="NZ_CP019698.1"/>
</dbReference>
<dbReference type="GO" id="GO:0035438">
    <property type="term" value="F:cyclic-di-GMP binding"/>
    <property type="evidence" value="ECO:0007669"/>
    <property type="project" value="InterPro"/>
</dbReference>
<evidence type="ECO:0000313" key="4">
    <source>
        <dbReference type="Proteomes" id="UP000189464"/>
    </source>
</evidence>
<dbReference type="STRING" id="1833852.B0537_01550"/>
<dbReference type="Pfam" id="PF07238">
    <property type="entry name" value="PilZ"/>
    <property type="match status" value="1"/>
</dbReference>